<comment type="caution">
    <text evidence="1">The sequence shown here is derived from an EMBL/GenBank/DDBJ whole genome shotgun (WGS) entry which is preliminary data.</text>
</comment>
<sequence length="129" mass="14907">MTTEELQKILQTEGYIAHVDDDGDLTFKAQGRTLYMTLSEDDPTYLRIFTDLTVPADKADELAVLREGNRLECKLKCVKCMLLDQDEERYFIRVAIECFSDTEILEEEITRYIDIVCAAHFELGQTLLM</sequence>
<dbReference type="Proteomes" id="UP000522333">
    <property type="component" value="Unassembled WGS sequence"/>
</dbReference>
<evidence type="ECO:0000313" key="2">
    <source>
        <dbReference type="Proteomes" id="UP000522333"/>
    </source>
</evidence>
<proteinExistence type="predicted"/>
<dbReference type="AlphaFoldDB" id="A0A848CIH4"/>
<protein>
    <recommendedName>
        <fullName evidence="3">Sensory transduction regulator</fullName>
    </recommendedName>
</protein>
<reference evidence="1 2" key="1">
    <citation type="submission" date="2020-04" db="EMBL/GenBank/DDBJ databases">
        <authorList>
            <person name="Hitch T.C.A."/>
            <person name="Wylensek D."/>
            <person name="Clavel T."/>
        </authorList>
    </citation>
    <scope>NUCLEOTIDE SEQUENCE [LARGE SCALE GENOMIC DNA]</scope>
    <source>
        <strain evidence="1 2">PG-251-APC-1</strain>
    </source>
</reference>
<organism evidence="1 2">
    <name type="scientific">Desulfovibrio piger</name>
    <dbReference type="NCBI Taxonomy" id="901"/>
    <lineage>
        <taxon>Bacteria</taxon>
        <taxon>Pseudomonadati</taxon>
        <taxon>Thermodesulfobacteriota</taxon>
        <taxon>Desulfovibrionia</taxon>
        <taxon>Desulfovibrionales</taxon>
        <taxon>Desulfovibrionaceae</taxon>
        <taxon>Desulfovibrio</taxon>
    </lineage>
</organism>
<dbReference type="RefSeq" id="WP_168935545.1">
    <property type="nucleotide sequence ID" value="NZ_CAJKKT010000002.1"/>
</dbReference>
<evidence type="ECO:0008006" key="3">
    <source>
        <dbReference type="Google" id="ProtNLM"/>
    </source>
</evidence>
<accession>A0A848CIH4</accession>
<dbReference type="Pfam" id="PF10722">
    <property type="entry name" value="YbjN"/>
    <property type="match status" value="1"/>
</dbReference>
<evidence type="ECO:0000313" key="1">
    <source>
        <dbReference type="EMBL" id="NME52167.1"/>
    </source>
</evidence>
<gene>
    <name evidence="1" type="ORF">HF854_06420</name>
</gene>
<dbReference type="InterPro" id="IPR019660">
    <property type="entry name" value="Put_sensory_transdc_reg_YbjN"/>
</dbReference>
<name>A0A848CIH4_9BACT</name>
<dbReference type="EMBL" id="JABAFY010000018">
    <property type="protein sequence ID" value="NME52167.1"/>
    <property type="molecule type" value="Genomic_DNA"/>
</dbReference>